<dbReference type="FunFam" id="3.40.50.300:FF:000813">
    <property type="entry name" value="helicase POLQ-like isoform X1"/>
    <property type="match status" value="1"/>
</dbReference>
<dbReference type="InterPro" id="IPR011545">
    <property type="entry name" value="DEAD/DEAH_box_helicase_dom"/>
</dbReference>
<feature type="region of interest" description="Disordered" evidence="11">
    <location>
        <begin position="81"/>
        <end position="102"/>
    </location>
</feature>
<dbReference type="InterPro" id="IPR050474">
    <property type="entry name" value="Hel308_SKI2-like"/>
</dbReference>
<dbReference type="GO" id="GO:0005634">
    <property type="term" value="C:nucleus"/>
    <property type="evidence" value="ECO:0007669"/>
    <property type="project" value="UniProtKB-SubCell"/>
</dbReference>
<dbReference type="GO" id="GO:0006302">
    <property type="term" value="P:double-strand break repair"/>
    <property type="evidence" value="ECO:0007669"/>
    <property type="project" value="UniProtKB-ARBA"/>
</dbReference>
<dbReference type="Gene3D" id="3.40.50.300">
    <property type="entry name" value="P-loop containing nucleotide triphosphate hydrolases"/>
    <property type="match status" value="2"/>
</dbReference>
<comment type="catalytic activity">
    <reaction evidence="9">
        <text>ATP + H2O = ADP + phosphate + H(+)</text>
        <dbReference type="Rhea" id="RHEA:13065"/>
        <dbReference type="ChEBI" id="CHEBI:15377"/>
        <dbReference type="ChEBI" id="CHEBI:15378"/>
        <dbReference type="ChEBI" id="CHEBI:30616"/>
        <dbReference type="ChEBI" id="CHEBI:43474"/>
        <dbReference type="ChEBI" id="CHEBI:456216"/>
        <dbReference type="EC" id="5.6.2.4"/>
    </reaction>
</comment>
<keyword evidence="5" id="KW-0347">Helicase</keyword>
<evidence type="ECO:0000256" key="8">
    <source>
        <dbReference type="ARBA" id="ARBA00023242"/>
    </source>
</evidence>
<dbReference type="GO" id="GO:0003676">
    <property type="term" value="F:nucleic acid binding"/>
    <property type="evidence" value="ECO:0007669"/>
    <property type="project" value="InterPro"/>
</dbReference>
<feature type="region of interest" description="Disordered" evidence="11">
    <location>
        <begin position="286"/>
        <end position="306"/>
    </location>
</feature>
<keyword evidence="15" id="KW-1185">Reference proteome</keyword>
<keyword evidence="10" id="KW-0175">Coiled coil</keyword>
<dbReference type="InterPro" id="IPR001650">
    <property type="entry name" value="Helicase_C-like"/>
</dbReference>
<feature type="compositionally biased region" description="Polar residues" evidence="11">
    <location>
        <begin position="289"/>
        <end position="306"/>
    </location>
</feature>
<name>A0A182K776_9DIPT</name>
<comment type="subcellular location">
    <subcellularLocation>
        <location evidence="1">Nucleus</location>
    </subcellularLocation>
</comment>
<dbReference type="Proteomes" id="UP000075881">
    <property type="component" value="Unassembled WGS sequence"/>
</dbReference>
<dbReference type="Pfam" id="PF21099">
    <property type="entry name" value="POLQ_helical"/>
    <property type="match status" value="1"/>
</dbReference>
<evidence type="ECO:0000256" key="7">
    <source>
        <dbReference type="ARBA" id="ARBA00023204"/>
    </source>
</evidence>
<feature type="compositionally biased region" description="Low complexity" evidence="11">
    <location>
        <begin position="93"/>
        <end position="102"/>
    </location>
</feature>
<dbReference type="InterPro" id="IPR014001">
    <property type="entry name" value="Helicase_ATP-bd"/>
</dbReference>
<dbReference type="PANTHER" id="PTHR47961">
    <property type="entry name" value="DNA POLYMERASE THETA, PUTATIVE (AFU_ORTHOLOGUE AFUA_1G05260)-RELATED"/>
    <property type="match status" value="1"/>
</dbReference>
<evidence type="ECO:0000256" key="2">
    <source>
        <dbReference type="ARBA" id="ARBA00022741"/>
    </source>
</evidence>
<dbReference type="PROSITE" id="PS51192">
    <property type="entry name" value="HELICASE_ATP_BIND_1"/>
    <property type="match status" value="1"/>
</dbReference>
<feature type="compositionally biased region" description="Polar residues" evidence="11">
    <location>
        <begin position="36"/>
        <end position="45"/>
    </location>
</feature>
<keyword evidence="2" id="KW-0547">Nucleotide-binding</keyword>
<keyword evidence="4" id="KW-0378">Hydrolase</keyword>
<accession>A0A182K776</accession>
<dbReference type="CDD" id="cd18795">
    <property type="entry name" value="SF2_C_Ski2"/>
    <property type="match status" value="1"/>
</dbReference>
<evidence type="ECO:0000313" key="14">
    <source>
        <dbReference type="EnsemblMetazoa" id="ACHR006611-PA"/>
    </source>
</evidence>
<feature type="domain" description="Helicase C-terminal" evidence="13">
    <location>
        <begin position="645"/>
        <end position="835"/>
    </location>
</feature>
<evidence type="ECO:0000259" key="12">
    <source>
        <dbReference type="PROSITE" id="PS51192"/>
    </source>
</evidence>
<dbReference type="SMART" id="SM00487">
    <property type="entry name" value="DEXDc"/>
    <property type="match status" value="1"/>
</dbReference>
<keyword evidence="6" id="KW-0067">ATP-binding</keyword>
<sequence>MSKSAPKLGNRSFRIPAGPPPKARKGLQPLDHPSSPAANAQTSNFRAPVAIRTSRRKDDAASSSVQLMDMDNTLFNAVDLDSIEQQIKPPTPSSAAPGSPSILSSRAALSQMKKAKDNGKRSHSFGAIEVKLAASTPKRRKSTAAGRPIFVLQMSMDGPELEEGEREEIGSAASRSSTKDSGCSERRTNTGFEDEDDEDYLLNVMIPCGQQETNTDHFIRDKMRRLSNVRTASQIAIGQMLEDDAFEVFTNRAICSQYMRLDQSVVDEGSEKIDPIFGSQLERDVARCSSPSNSPSRVGQASSQQHRLQVSEVQRIFENCERTLLDLTNIAPDRGGSQTRISSSLAAINWDEEIHQQSVLPSAGEGTMATTGRNGAPRVSSLFLEKGPFFGLPNTVRRILRDFRGIEDLYDWQRECLALPAIQERRNLIYALPTSGGKTLVAEILMLREVICRLRNVIFIVPYVSLAQEKMIALSPFALELQFLLEEYSGGKGQCPPRKRRKKNTIFVCTIEKALLLQDSLVEAGRANEIGLIVIDELHMIGEQRRGACLEMMISKVQVLRAGIQIVGMSATIGNLTEVARFMLADVYTRDFRPVELKEYVKCGEDLYEVRSKGQIDSTENVFGEKRALEFAECSEELRRLDADHVVRLILEVIPESSCLVFCPTKIKCESLCAMLANHLPSRLAEHRAEEKEQIIRALKEDGSIAPVLPQAFRVGVAYHHAGLTQDERRTIEDAYRAGILSLIVCTSTLAAGVNLPAKRVIIRSPYIGNSFLTLSRYKQMVGRAGRAGFGETGDSILVCSQRDIPQVCEMLCAPMDIAESSLIADDRAYFKSLILSAIGLDLCESRDALQALVRCTLLAQQATRRSIDLEAVTDETIVQLYQSNAIKARHDSCLRNPPNMLVEIGNGVEEDRSPTKIGSCAQYDSSSGPTFVRVHKAAAHPGKVIKTIQRTSPLEVNRLGKAAIKAGFNMEKAVRFYDEMKVLGEKLCVLDEYDLLHLILLEDGREVQLKPDDFIVLVNQLTNEQLTIAERYGINNGLIAKILTRRVASGDTVLKMMRFIRVLIVHELWKQTPLSEVAHRYHVNAGSLQTLMTSTAGTAFSLLRMCEEIPELWAFKHLLTGMTERLTHYCKLELLPLLTLPSVKMGRARQLFRAGYTTLASIARAKSRELVETIEHLNYRAANQLILSAKAKLMEEVDALREQAEEYLSQLNR</sequence>
<evidence type="ECO:0000256" key="9">
    <source>
        <dbReference type="ARBA" id="ARBA00048988"/>
    </source>
</evidence>
<feature type="region of interest" description="Disordered" evidence="11">
    <location>
        <begin position="1"/>
        <end position="68"/>
    </location>
</feature>
<dbReference type="GO" id="GO:0043138">
    <property type="term" value="F:3'-5' DNA helicase activity"/>
    <property type="evidence" value="ECO:0007669"/>
    <property type="project" value="UniProtKB-EC"/>
</dbReference>
<dbReference type="InterPro" id="IPR027417">
    <property type="entry name" value="P-loop_NTPase"/>
</dbReference>
<dbReference type="EnsemblMetazoa" id="ACHR006611-RA">
    <property type="protein sequence ID" value="ACHR006611-PA"/>
    <property type="gene ID" value="ACHR006611"/>
</dbReference>
<dbReference type="InterPro" id="IPR048960">
    <property type="entry name" value="POLQ-like_helical"/>
</dbReference>
<evidence type="ECO:0000256" key="11">
    <source>
        <dbReference type="SAM" id="MobiDB-lite"/>
    </source>
</evidence>
<feature type="coiled-coil region" evidence="10">
    <location>
        <begin position="1184"/>
        <end position="1211"/>
    </location>
</feature>
<dbReference type="InterPro" id="IPR046931">
    <property type="entry name" value="HTH_61"/>
</dbReference>
<dbReference type="VEuPathDB" id="VectorBase:ACHR006611"/>
<proteinExistence type="predicted"/>
<evidence type="ECO:0000313" key="15">
    <source>
        <dbReference type="Proteomes" id="UP000075881"/>
    </source>
</evidence>
<dbReference type="AlphaFoldDB" id="A0A182K776"/>
<dbReference type="CDD" id="cd18026">
    <property type="entry name" value="DEXHc_POLQ-like"/>
    <property type="match status" value="1"/>
</dbReference>
<keyword evidence="7" id="KW-0234">DNA repair</keyword>
<reference evidence="14" key="2">
    <citation type="submission" date="2020-05" db="UniProtKB">
        <authorList>
            <consortium name="EnsemblMetazoa"/>
        </authorList>
    </citation>
    <scope>IDENTIFICATION</scope>
    <source>
        <strain evidence="14">ACHKN1017</strain>
    </source>
</reference>
<dbReference type="STRING" id="43041.A0A182K776"/>
<evidence type="ECO:0000259" key="13">
    <source>
        <dbReference type="PROSITE" id="PS51194"/>
    </source>
</evidence>
<reference evidence="15" key="1">
    <citation type="submission" date="2013-03" db="EMBL/GenBank/DDBJ databases">
        <title>The Genome Sequence of Anopheles christyi ACHKN1017.</title>
        <authorList>
            <consortium name="The Broad Institute Genomics Platform"/>
            <person name="Neafsey D.E."/>
            <person name="Besansky N."/>
            <person name="Walker B."/>
            <person name="Young S.K."/>
            <person name="Zeng Q."/>
            <person name="Gargeya S."/>
            <person name="Fitzgerald M."/>
            <person name="Haas B."/>
            <person name="Abouelleil A."/>
            <person name="Allen A.W."/>
            <person name="Alvarado L."/>
            <person name="Arachchi H.M."/>
            <person name="Berlin A.M."/>
            <person name="Chapman S.B."/>
            <person name="Gainer-Dewar J."/>
            <person name="Goldberg J."/>
            <person name="Griggs A."/>
            <person name="Gujja S."/>
            <person name="Hansen M."/>
            <person name="Howarth C."/>
            <person name="Imamovic A."/>
            <person name="Ireland A."/>
            <person name="Larimer J."/>
            <person name="McCowan C."/>
            <person name="Murphy C."/>
            <person name="Pearson M."/>
            <person name="Poon T.W."/>
            <person name="Priest M."/>
            <person name="Roberts A."/>
            <person name="Saif S."/>
            <person name="Shea T."/>
            <person name="Sisk P."/>
            <person name="Sykes S."/>
            <person name="Wortman J."/>
            <person name="Nusbaum C."/>
            <person name="Birren B."/>
        </authorList>
    </citation>
    <scope>NUCLEOTIDE SEQUENCE [LARGE SCALE GENOMIC DNA]</scope>
    <source>
        <strain evidence="15">ACHKN1017</strain>
    </source>
</reference>
<evidence type="ECO:0000256" key="3">
    <source>
        <dbReference type="ARBA" id="ARBA00022763"/>
    </source>
</evidence>
<evidence type="ECO:0000256" key="5">
    <source>
        <dbReference type="ARBA" id="ARBA00022806"/>
    </source>
</evidence>
<dbReference type="PANTHER" id="PTHR47961:SF12">
    <property type="entry name" value="HELICASE POLQ-LIKE"/>
    <property type="match status" value="1"/>
</dbReference>
<feature type="domain" description="Helicase ATP-binding" evidence="12">
    <location>
        <begin position="419"/>
        <end position="591"/>
    </location>
</feature>
<evidence type="ECO:0000256" key="10">
    <source>
        <dbReference type="SAM" id="Coils"/>
    </source>
</evidence>
<evidence type="ECO:0000256" key="6">
    <source>
        <dbReference type="ARBA" id="ARBA00022840"/>
    </source>
</evidence>
<feature type="region of interest" description="Disordered" evidence="11">
    <location>
        <begin position="155"/>
        <end position="193"/>
    </location>
</feature>
<organism evidence="14 15">
    <name type="scientific">Anopheles christyi</name>
    <dbReference type="NCBI Taxonomy" id="43041"/>
    <lineage>
        <taxon>Eukaryota</taxon>
        <taxon>Metazoa</taxon>
        <taxon>Ecdysozoa</taxon>
        <taxon>Arthropoda</taxon>
        <taxon>Hexapoda</taxon>
        <taxon>Insecta</taxon>
        <taxon>Pterygota</taxon>
        <taxon>Neoptera</taxon>
        <taxon>Endopterygota</taxon>
        <taxon>Diptera</taxon>
        <taxon>Nematocera</taxon>
        <taxon>Culicoidea</taxon>
        <taxon>Culicidae</taxon>
        <taxon>Anophelinae</taxon>
        <taxon>Anopheles</taxon>
    </lineage>
</organism>
<keyword evidence="3" id="KW-0227">DNA damage</keyword>
<dbReference type="Pfam" id="PF00271">
    <property type="entry name" value="Helicase_C"/>
    <property type="match status" value="1"/>
</dbReference>
<dbReference type="GO" id="GO:0016787">
    <property type="term" value="F:hydrolase activity"/>
    <property type="evidence" value="ECO:0007669"/>
    <property type="project" value="UniProtKB-KW"/>
</dbReference>
<protein>
    <recommendedName>
        <fullName evidence="16">DNA polymerase theta</fullName>
    </recommendedName>
</protein>
<dbReference type="Gene3D" id="1.10.3380.20">
    <property type="match status" value="1"/>
</dbReference>
<dbReference type="PROSITE" id="PS51194">
    <property type="entry name" value="HELICASE_CTER"/>
    <property type="match status" value="1"/>
</dbReference>
<dbReference type="SMART" id="SM00490">
    <property type="entry name" value="HELICc"/>
    <property type="match status" value="1"/>
</dbReference>
<evidence type="ECO:0000256" key="1">
    <source>
        <dbReference type="ARBA" id="ARBA00004123"/>
    </source>
</evidence>
<evidence type="ECO:0008006" key="16">
    <source>
        <dbReference type="Google" id="ProtNLM"/>
    </source>
</evidence>
<dbReference type="SUPFAM" id="SSF52540">
    <property type="entry name" value="P-loop containing nucleoside triphosphate hydrolases"/>
    <property type="match status" value="1"/>
</dbReference>
<dbReference type="GO" id="GO:0005524">
    <property type="term" value="F:ATP binding"/>
    <property type="evidence" value="ECO:0007669"/>
    <property type="project" value="UniProtKB-KW"/>
</dbReference>
<dbReference type="Pfam" id="PF20470">
    <property type="entry name" value="HTH_61"/>
    <property type="match status" value="1"/>
</dbReference>
<dbReference type="Pfam" id="PF00270">
    <property type="entry name" value="DEAD"/>
    <property type="match status" value="1"/>
</dbReference>
<evidence type="ECO:0000256" key="4">
    <source>
        <dbReference type="ARBA" id="ARBA00022801"/>
    </source>
</evidence>
<dbReference type="SUPFAM" id="SSF158702">
    <property type="entry name" value="Sec63 N-terminal domain-like"/>
    <property type="match status" value="1"/>
</dbReference>
<keyword evidence="8" id="KW-0539">Nucleus</keyword>